<dbReference type="Proteomes" id="UP000649739">
    <property type="component" value="Unassembled WGS sequence"/>
</dbReference>
<name>A0A8J3B8F7_9ACTN</name>
<sequence length="213" mass="23566">MHWLELLGWTGSAILVWSLLQTRILRLRAWNLLGSLILVGYNTAVGVWPMVGLNVVLTGINLAQLARLWRSRDDSRAYAVVELPVDDPFLRHVLGVHGADIARFNPGFAPPAATGDRFAFVVLRGDEVVGLVLVRSRSGGVAEIELDYVTPRYRDFTPGRFVFRRSSVLADRGFRRVVTPPRMVAPYYGRLGFTRQGGAWALDLGEPAGRPGS</sequence>
<reference evidence="1" key="1">
    <citation type="journal article" date="2014" name="Int. J. Syst. Evol. Microbiol.">
        <title>Complete genome sequence of Corynebacterium casei LMG S-19264T (=DSM 44701T), isolated from a smear-ripened cheese.</title>
        <authorList>
            <consortium name="US DOE Joint Genome Institute (JGI-PGF)"/>
            <person name="Walter F."/>
            <person name="Albersmeier A."/>
            <person name="Kalinowski J."/>
            <person name="Ruckert C."/>
        </authorList>
    </citation>
    <scope>NUCLEOTIDE SEQUENCE</scope>
    <source>
        <strain evidence="1">JCM 3090</strain>
    </source>
</reference>
<dbReference type="AlphaFoldDB" id="A0A8J3B8F7"/>
<comment type="caution">
    <text evidence="1">The sequence shown here is derived from an EMBL/GenBank/DDBJ whole genome shotgun (WGS) entry which is preliminary data.</text>
</comment>
<dbReference type="RefSeq" id="WP_189169305.1">
    <property type="nucleotide sequence ID" value="NZ_BMQB01000002.1"/>
</dbReference>
<organism evidence="1 2">
    <name type="scientific">Pilimelia anulata</name>
    <dbReference type="NCBI Taxonomy" id="53371"/>
    <lineage>
        <taxon>Bacteria</taxon>
        <taxon>Bacillati</taxon>
        <taxon>Actinomycetota</taxon>
        <taxon>Actinomycetes</taxon>
        <taxon>Micromonosporales</taxon>
        <taxon>Micromonosporaceae</taxon>
        <taxon>Pilimelia</taxon>
    </lineage>
</organism>
<protein>
    <recommendedName>
        <fullName evidence="3">N-acetyltransferase domain-containing protein</fullName>
    </recommendedName>
</protein>
<proteinExistence type="predicted"/>
<keyword evidence="2" id="KW-1185">Reference proteome</keyword>
<accession>A0A8J3B8F7</accession>
<dbReference type="Gene3D" id="3.40.630.30">
    <property type="match status" value="1"/>
</dbReference>
<dbReference type="SUPFAM" id="SSF55729">
    <property type="entry name" value="Acyl-CoA N-acyltransferases (Nat)"/>
    <property type="match status" value="1"/>
</dbReference>
<reference evidence="1" key="2">
    <citation type="submission" date="2020-09" db="EMBL/GenBank/DDBJ databases">
        <authorList>
            <person name="Sun Q."/>
            <person name="Ohkuma M."/>
        </authorList>
    </citation>
    <scope>NUCLEOTIDE SEQUENCE</scope>
    <source>
        <strain evidence="1">JCM 3090</strain>
    </source>
</reference>
<evidence type="ECO:0000313" key="2">
    <source>
        <dbReference type="Proteomes" id="UP000649739"/>
    </source>
</evidence>
<evidence type="ECO:0000313" key="1">
    <source>
        <dbReference type="EMBL" id="GGJ86702.1"/>
    </source>
</evidence>
<gene>
    <name evidence="1" type="ORF">GCM10010123_15340</name>
</gene>
<dbReference type="InterPro" id="IPR016181">
    <property type="entry name" value="Acyl_CoA_acyltransferase"/>
</dbReference>
<dbReference type="EMBL" id="BMQB01000002">
    <property type="protein sequence ID" value="GGJ86702.1"/>
    <property type="molecule type" value="Genomic_DNA"/>
</dbReference>
<evidence type="ECO:0008006" key="3">
    <source>
        <dbReference type="Google" id="ProtNLM"/>
    </source>
</evidence>